<keyword evidence="1" id="KW-0614">Plasmid</keyword>
<organism evidence="1 2">
    <name type="scientific">Gemmatirosa kalamazoonensis</name>
    <dbReference type="NCBI Taxonomy" id="861299"/>
    <lineage>
        <taxon>Bacteria</taxon>
        <taxon>Pseudomonadati</taxon>
        <taxon>Gemmatimonadota</taxon>
        <taxon>Gemmatimonadia</taxon>
        <taxon>Gemmatimonadales</taxon>
        <taxon>Gemmatimonadaceae</taxon>
        <taxon>Gemmatirosa</taxon>
    </lineage>
</organism>
<proteinExistence type="predicted"/>
<name>W0RRD1_9BACT</name>
<dbReference type="SUPFAM" id="SSF75011">
    <property type="entry name" value="3-carboxy-cis,cis-mucoante lactonizing enzyme"/>
    <property type="match status" value="1"/>
</dbReference>
<dbReference type="eggNOG" id="COG3391">
    <property type="taxonomic scope" value="Bacteria"/>
</dbReference>
<dbReference type="EMBL" id="CP007130">
    <property type="protein sequence ID" value="AHG93236.1"/>
    <property type="molecule type" value="Genomic_DNA"/>
</dbReference>
<evidence type="ECO:0008006" key="3">
    <source>
        <dbReference type="Google" id="ProtNLM"/>
    </source>
</evidence>
<keyword evidence="2" id="KW-1185">Reference proteome</keyword>
<dbReference type="AlphaFoldDB" id="W0RRD1"/>
<dbReference type="HOGENOM" id="CLU_694256_0_0_0"/>
<sequence>MLCLGCSTPGRSASAHAPARYLFVWAGPHGADGAGAEDFVAVLDADAKSPTYGRVLATRAVGTAGAMAHHTELALPVGHPLFASDYETGQVFLLDVSAPLAPRVTARIDQVPGYRRPHSFARLPNGHVLATLQYGDGARPGDPGGLAEFDAAGRLLRTRSAADAAFPGARIRPNGVELLPGIDRAVTTSMPMDDERTADVVQVWRLSDLRLLHTLALPVASGDTVTHMPYDARTLPNGRSVMVNTYYCELYRLAGLDDERPRLERVRLARPIPGEGCAVTAVAGHFLIVPAATAHEVVSFDVTDAARPVEVSSLRVDSTFFPHWVGVDPGSDRLVINSSELGEPRVLLARLDRATGRLSWDARFRDAGSGRAGVSLDREVWRRAGRAPIAHAAVFGGGR</sequence>
<protein>
    <recommendedName>
        <fullName evidence="3">Methanethiol oxidase</fullName>
    </recommendedName>
</protein>
<evidence type="ECO:0000313" key="1">
    <source>
        <dbReference type="EMBL" id="AHG93236.1"/>
    </source>
</evidence>
<dbReference type="RefSeq" id="WP_025414542.1">
    <property type="nucleotide sequence ID" value="NZ_CP007130.1"/>
</dbReference>
<gene>
    <name evidence="1" type="ORF">J421_5701</name>
</gene>
<reference evidence="1 2" key="1">
    <citation type="journal article" date="2014" name="Genome Announc.">
        <title>Genome Sequence and Methylome of Soil Bacterium Gemmatirosa kalamazoonensis KBS708T, a Member of the Rarely Cultivated Gemmatimonadetes Phylum.</title>
        <authorList>
            <person name="Debruyn J.M."/>
            <person name="Radosevich M."/>
            <person name="Wommack K.E."/>
            <person name="Polson S.W."/>
            <person name="Hauser L.J."/>
            <person name="Fawaz M.N."/>
            <person name="Korlach J."/>
            <person name="Tsai Y.C."/>
        </authorList>
    </citation>
    <scope>NUCLEOTIDE SEQUENCE [LARGE SCALE GENOMIC DNA]</scope>
    <source>
        <strain evidence="1 2">KBS708</strain>
        <plasmid evidence="2">Plasmid 2</plasmid>
    </source>
</reference>
<geneLocation type="plasmid" evidence="1 2">
    <name>2</name>
</geneLocation>
<accession>W0RRD1</accession>
<evidence type="ECO:0000313" key="2">
    <source>
        <dbReference type="Proteomes" id="UP000019151"/>
    </source>
</evidence>
<dbReference type="KEGG" id="gba:J421_5701"/>
<dbReference type="Proteomes" id="UP000019151">
    <property type="component" value="Plasmid 2"/>
</dbReference>
<dbReference type="InParanoid" id="W0RRD1"/>
<dbReference type="OrthoDB" id="9768634at2"/>